<dbReference type="InterPro" id="IPR041489">
    <property type="entry name" value="PDZ_6"/>
</dbReference>
<accession>A0A432XBC7</accession>
<dbReference type="InterPro" id="IPR001478">
    <property type="entry name" value="PDZ"/>
</dbReference>
<dbReference type="Gene3D" id="2.30.42.10">
    <property type="match status" value="1"/>
</dbReference>
<evidence type="ECO:0000313" key="2">
    <source>
        <dbReference type="EMBL" id="RUO46051.1"/>
    </source>
</evidence>
<dbReference type="GO" id="GO:0030288">
    <property type="term" value="C:outer membrane-bounded periplasmic space"/>
    <property type="evidence" value="ECO:0007669"/>
    <property type="project" value="TreeGrafter"/>
</dbReference>
<dbReference type="GO" id="GO:0004175">
    <property type="term" value="F:endopeptidase activity"/>
    <property type="evidence" value="ECO:0007669"/>
    <property type="project" value="TreeGrafter"/>
</dbReference>
<dbReference type="GO" id="GO:0007165">
    <property type="term" value="P:signal transduction"/>
    <property type="evidence" value="ECO:0007669"/>
    <property type="project" value="TreeGrafter"/>
</dbReference>
<protein>
    <submittedName>
        <fullName evidence="2">Peptidase S41</fullName>
    </submittedName>
</protein>
<dbReference type="EMBL" id="PIPU01000009">
    <property type="protein sequence ID" value="RUO46051.1"/>
    <property type="molecule type" value="Genomic_DNA"/>
</dbReference>
<proteinExistence type="predicted"/>
<dbReference type="PANTHER" id="PTHR32060:SF30">
    <property type="entry name" value="CARBOXY-TERMINAL PROCESSING PROTEASE CTPA"/>
    <property type="match status" value="1"/>
</dbReference>
<keyword evidence="3" id="KW-1185">Reference proteome</keyword>
<dbReference type="STRING" id="519452.SAMN04488139_0026"/>
<dbReference type="InterPro" id="IPR029045">
    <property type="entry name" value="ClpP/crotonase-like_dom_sf"/>
</dbReference>
<dbReference type="PANTHER" id="PTHR32060">
    <property type="entry name" value="TAIL-SPECIFIC PROTEASE"/>
    <property type="match status" value="1"/>
</dbReference>
<gene>
    <name evidence="2" type="ORF">CWE24_12205</name>
</gene>
<dbReference type="Pfam" id="PF17820">
    <property type="entry name" value="PDZ_6"/>
    <property type="match status" value="1"/>
</dbReference>
<dbReference type="RefSeq" id="WP_092842087.1">
    <property type="nucleotide sequence ID" value="NZ_FPCF01000010.1"/>
</dbReference>
<feature type="domain" description="PDZ" evidence="1">
    <location>
        <begin position="102"/>
        <end position="175"/>
    </location>
</feature>
<dbReference type="InterPro" id="IPR036034">
    <property type="entry name" value="PDZ_sf"/>
</dbReference>
<dbReference type="GO" id="GO:0006508">
    <property type="term" value="P:proteolysis"/>
    <property type="evidence" value="ECO:0007669"/>
    <property type="project" value="InterPro"/>
</dbReference>
<dbReference type="AlphaFoldDB" id="A0A432XBC7"/>
<dbReference type="Proteomes" id="UP000286985">
    <property type="component" value="Unassembled WGS sequence"/>
</dbReference>
<sequence>MKSIQKFAISVVSTSLLLAGCNSDDPTPPLLGQCSTADELNQFYNYMNDNYFWNDDMPSNVSPGNYSNVYQLLEALVVPEDRFSFILTEDEYQSRYVNAEYVGFGFSSRQVGNQVFINYVYANSPADLAGIKRSDELTHINGESVQTLIQQGRYNEALGAATVGLTLELTWRDRQGMSYTEAVSKELVETNTVLAAEVLNVDGRDVGYYVLNTFINRTGSDLNNAYNQFTGVDELIIDVRYNTGGLTRYANQAATQATGNHVIGEVFAKYLFNSNNTDMNFIEQFQLYEGVRQLNLERVYILTTASSCSSSELLINSLDPFVEVVVIGEPTCGKPVGQIPERLCDKRTFVVNFETVNALDQGRYFDGLAPNCSATDQLVGDWASPDDPMLQAAAYHMVYNQCQPVGVVSDGMTTSQHPQASDADFKPKNLAELWRSEH</sequence>
<evidence type="ECO:0000313" key="3">
    <source>
        <dbReference type="Proteomes" id="UP000286985"/>
    </source>
</evidence>
<dbReference type="GO" id="GO:0008236">
    <property type="term" value="F:serine-type peptidase activity"/>
    <property type="evidence" value="ECO:0007669"/>
    <property type="project" value="InterPro"/>
</dbReference>
<dbReference type="Gene3D" id="3.30.750.170">
    <property type="match status" value="1"/>
</dbReference>
<dbReference type="InterPro" id="IPR005151">
    <property type="entry name" value="Tail-specific_protease"/>
</dbReference>
<dbReference type="Gene3D" id="3.90.226.10">
    <property type="entry name" value="2-enoyl-CoA Hydratase, Chain A, domain 1"/>
    <property type="match status" value="1"/>
</dbReference>
<name>A0A432XBC7_9GAMM</name>
<dbReference type="SUPFAM" id="SSF50156">
    <property type="entry name" value="PDZ domain-like"/>
    <property type="match status" value="1"/>
</dbReference>
<evidence type="ECO:0000259" key="1">
    <source>
        <dbReference type="SMART" id="SM00228"/>
    </source>
</evidence>
<organism evidence="2 3">
    <name type="scientific">Pseudidiomarina donghaiensis</name>
    <dbReference type="NCBI Taxonomy" id="519452"/>
    <lineage>
        <taxon>Bacteria</taxon>
        <taxon>Pseudomonadati</taxon>
        <taxon>Pseudomonadota</taxon>
        <taxon>Gammaproteobacteria</taxon>
        <taxon>Alteromonadales</taxon>
        <taxon>Idiomarinaceae</taxon>
        <taxon>Pseudidiomarina</taxon>
    </lineage>
</organism>
<dbReference type="PROSITE" id="PS51257">
    <property type="entry name" value="PROKAR_LIPOPROTEIN"/>
    <property type="match status" value="1"/>
</dbReference>
<dbReference type="OrthoDB" id="7168509at2"/>
<dbReference type="InterPro" id="IPR041613">
    <property type="entry name" value="Pept_S41_N"/>
</dbReference>
<dbReference type="Pfam" id="PF03572">
    <property type="entry name" value="Peptidase_S41"/>
    <property type="match status" value="1"/>
</dbReference>
<dbReference type="Pfam" id="PF18294">
    <property type="entry name" value="Pept_S41_N"/>
    <property type="match status" value="1"/>
</dbReference>
<reference evidence="3" key="1">
    <citation type="journal article" date="2018" name="Front. Microbiol.">
        <title>Genome-Based Analysis Reveals the Taxonomy and Diversity of the Family Idiomarinaceae.</title>
        <authorList>
            <person name="Liu Y."/>
            <person name="Lai Q."/>
            <person name="Shao Z."/>
        </authorList>
    </citation>
    <scope>NUCLEOTIDE SEQUENCE [LARGE SCALE GENOMIC DNA]</scope>
    <source>
        <strain evidence="3">908033</strain>
    </source>
</reference>
<dbReference type="SMART" id="SM00228">
    <property type="entry name" value="PDZ"/>
    <property type="match status" value="1"/>
</dbReference>
<dbReference type="CDD" id="cd07561">
    <property type="entry name" value="Peptidase_S41_CPP_like"/>
    <property type="match status" value="1"/>
</dbReference>
<dbReference type="SUPFAM" id="SSF52096">
    <property type="entry name" value="ClpP/crotonase"/>
    <property type="match status" value="1"/>
</dbReference>
<comment type="caution">
    <text evidence="2">The sequence shown here is derived from an EMBL/GenBank/DDBJ whole genome shotgun (WGS) entry which is preliminary data.</text>
</comment>